<keyword evidence="1" id="KW-1133">Transmembrane helix</keyword>
<accession>A0A1Y2K091</accession>
<sequence>MDVKRIIRWIIFALGAYLIFIGYRDMIATPDVLGNRDIDYSATAQDATLGLGYVVAGGVMILLALLSRGDR</sequence>
<gene>
    <name evidence="2" type="ORF">MAIT1_01329</name>
</gene>
<dbReference type="RefSeq" id="WP_158089469.1">
    <property type="nucleotide sequence ID" value="NZ_LVJN01000020.1"/>
</dbReference>
<keyword evidence="1" id="KW-0812">Transmembrane</keyword>
<keyword evidence="3" id="KW-1185">Reference proteome</keyword>
<organism evidence="2 3">
    <name type="scientific">Magnetofaba australis IT-1</name>
    <dbReference type="NCBI Taxonomy" id="1434232"/>
    <lineage>
        <taxon>Bacteria</taxon>
        <taxon>Pseudomonadati</taxon>
        <taxon>Pseudomonadota</taxon>
        <taxon>Magnetococcia</taxon>
        <taxon>Magnetococcales</taxon>
        <taxon>Magnetococcaceae</taxon>
        <taxon>Magnetofaba</taxon>
    </lineage>
</organism>
<proteinExistence type="predicted"/>
<dbReference type="Proteomes" id="UP000194003">
    <property type="component" value="Unassembled WGS sequence"/>
</dbReference>
<evidence type="ECO:0000313" key="2">
    <source>
        <dbReference type="EMBL" id="OSM01389.1"/>
    </source>
</evidence>
<dbReference type="EMBL" id="LVJN01000020">
    <property type="protein sequence ID" value="OSM01389.1"/>
    <property type="molecule type" value="Genomic_DNA"/>
</dbReference>
<protein>
    <submittedName>
        <fullName evidence="2">Uncharacterized protein</fullName>
    </submittedName>
</protein>
<name>A0A1Y2K091_9PROT</name>
<keyword evidence="1" id="KW-0472">Membrane</keyword>
<comment type="caution">
    <text evidence="2">The sequence shown here is derived from an EMBL/GenBank/DDBJ whole genome shotgun (WGS) entry which is preliminary data.</text>
</comment>
<evidence type="ECO:0000313" key="3">
    <source>
        <dbReference type="Proteomes" id="UP000194003"/>
    </source>
</evidence>
<reference evidence="2 3" key="1">
    <citation type="journal article" date="2016" name="BMC Genomics">
        <title>Combined genomic and structural analyses of a cultured magnetotactic bacterium reveals its niche adaptation to a dynamic environment.</title>
        <authorList>
            <person name="Araujo A.C."/>
            <person name="Morillo V."/>
            <person name="Cypriano J."/>
            <person name="Teixeira L.C."/>
            <person name="Leao P."/>
            <person name="Lyra S."/>
            <person name="Almeida L.G."/>
            <person name="Bazylinski D.A."/>
            <person name="Vasconcellos A.T."/>
            <person name="Abreu F."/>
            <person name="Lins U."/>
        </authorList>
    </citation>
    <scope>NUCLEOTIDE SEQUENCE [LARGE SCALE GENOMIC DNA]</scope>
    <source>
        <strain evidence="2 3">IT-1</strain>
    </source>
</reference>
<dbReference type="AlphaFoldDB" id="A0A1Y2K091"/>
<feature type="transmembrane region" description="Helical" evidence="1">
    <location>
        <begin position="47"/>
        <end position="66"/>
    </location>
</feature>
<evidence type="ECO:0000256" key="1">
    <source>
        <dbReference type="SAM" id="Phobius"/>
    </source>
</evidence>
<feature type="transmembrane region" description="Helical" evidence="1">
    <location>
        <begin position="7"/>
        <end position="27"/>
    </location>
</feature>